<evidence type="ECO:0000313" key="1">
    <source>
        <dbReference type="EMBL" id="CAL1406109.1"/>
    </source>
</evidence>
<name>A0AAV2G627_9ROSI</name>
<reference evidence="1 2" key="1">
    <citation type="submission" date="2024-04" db="EMBL/GenBank/DDBJ databases">
        <authorList>
            <person name="Fracassetti M."/>
        </authorList>
    </citation>
    <scope>NUCLEOTIDE SEQUENCE [LARGE SCALE GENOMIC DNA]</scope>
</reference>
<evidence type="ECO:0008006" key="3">
    <source>
        <dbReference type="Google" id="ProtNLM"/>
    </source>
</evidence>
<dbReference type="EMBL" id="OZ034821">
    <property type="protein sequence ID" value="CAL1406109.1"/>
    <property type="molecule type" value="Genomic_DNA"/>
</dbReference>
<dbReference type="PANTHER" id="PTHR35546:SF128">
    <property type="entry name" value="F-BOX ASSOCIATED DOMAIN-CONTAINING PROTEIN"/>
    <property type="match status" value="1"/>
</dbReference>
<dbReference type="Proteomes" id="UP001497516">
    <property type="component" value="Chromosome 8"/>
</dbReference>
<proteinExistence type="predicted"/>
<dbReference type="InterPro" id="IPR011043">
    <property type="entry name" value="Gal_Oxase/kelch_b-propeller"/>
</dbReference>
<sequence length="418" mass="48372">MALGTPISKLGDDLLEEVLIRSFPNPRSACRSKPVCKRWNTLISNARFNRRFVSHHHHDDRNGAESPPPRILLSKDDPLPSLLRCFLPVPDGLRSHFIIWDSFKDLLLCGFQKTRGELDRLFLICNPFTKQWVALPLAPGVSEHRSYETKEIKLVCEEARNSFDLGDGQVFVYSDFHRFRVLCGYATEEEYFETRSELHVFCSESREWSRIKGVHLRPKATCLDGKLYWVQHGREILRFDPFNPTIHPTTIPDMNFRTTSVCSLLSASDGALYISRCEKEYGALDDSRFPLEVVKVWRWEEGSMTWNICYEVDFKTLKCNSDIEVAEGFGMASLLAQHSEHPEIFFLEYCGYAQEETFILSCNLKTKELEFVPDQMPHIFCGRWMVLQPRIACFSTPIPSYEKLLDMCDRNLSDLISE</sequence>
<dbReference type="SUPFAM" id="SSF81383">
    <property type="entry name" value="F-box domain"/>
    <property type="match status" value="1"/>
</dbReference>
<dbReference type="AlphaFoldDB" id="A0AAV2G627"/>
<accession>A0AAV2G627</accession>
<gene>
    <name evidence="1" type="ORF">LTRI10_LOCUS45858</name>
</gene>
<keyword evidence="2" id="KW-1185">Reference proteome</keyword>
<evidence type="ECO:0000313" key="2">
    <source>
        <dbReference type="Proteomes" id="UP001497516"/>
    </source>
</evidence>
<dbReference type="InterPro" id="IPR036047">
    <property type="entry name" value="F-box-like_dom_sf"/>
</dbReference>
<dbReference type="SUPFAM" id="SSF50965">
    <property type="entry name" value="Galactose oxidase, central domain"/>
    <property type="match status" value="1"/>
</dbReference>
<dbReference type="PANTHER" id="PTHR35546">
    <property type="entry name" value="F-BOX PROTEIN INTERACTION DOMAIN PROTEIN-RELATED"/>
    <property type="match status" value="1"/>
</dbReference>
<dbReference type="InterPro" id="IPR055290">
    <property type="entry name" value="At3g26010-like"/>
</dbReference>
<protein>
    <recommendedName>
        <fullName evidence="3">F-box domain-containing protein</fullName>
    </recommendedName>
</protein>
<organism evidence="1 2">
    <name type="scientific">Linum trigynum</name>
    <dbReference type="NCBI Taxonomy" id="586398"/>
    <lineage>
        <taxon>Eukaryota</taxon>
        <taxon>Viridiplantae</taxon>
        <taxon>Streptophyta</taxon>
        <taxon>Embryophyta</taxon>
        <taxon>Tracheophyta</taxon>
        <taxon>Spermatophyta</taxon>
        <taxon>Magnoliopsida</taxon>
        <taxon>eudicotyledons</taxon>
        <taxon>Gunneridae</taxon>
        <taxon>Pentapetalae</taxon>
        <taxon>rosids</taxon>
        <taxon>fabids</taxon>
        <taxon>Malpighiales</taxon>
        <taxon>Linaceae</taxon>
        <taxon>Linum</taxon>
    </lineage>
</organism>